<evidence type="ECO:0000256" key="6">
    <source>
        <dbReference type="ARBA" id="ARBA00023204"/>
    </source>
</evidence>
<dbReference type="Pfam" id="PF06831">
    <property type="entry name" value="H2TH"/>
    <property type="match status" value="1"/>
</dbReference>
<evidence type="ECO:0000256" key="9">
    <source>
        <dbReference type="ARBA" id="ARBA00023295"/>
    </source>
</evidence>
<organism evidence="11 12">
    <name type="scientific">Dyella jejuensis</name>
    <dbReference type="NCBI Taxonomy" id="1432009"/>
    <lineage>
        <taxon>Bacteria</taxon>
        <taxon>Pseudomonadati</taxon>
        <taxon>Pseudomonadota</taxon>
        <taxon>Gammaproteobacteria</taxon>
        <taxon>Lysobacterales</taxon>
        <taxon>Rhodanobacteraceae</taxon>
        <taxon>Dyella</taxon>
    </lineage>
</organism>
<evidence type="ECO:0000256" key="2">
    <source>
        <dbReference type="ARBA" id="ARBA00009409"/>
    </source>
</evidence>
<dbReference type="SMART" id="SM01232">
    <property type="entry name" value="H2TH"/>
    <property type="match status" value="1"/>
</dbReference>
<keyword evidence="3" id="KW-0227">DNA damage</keyword>
<dbReference type="PANTHER" id="PTHR22993">
    <property type="entry name" value="FORMAMIDOPYRIMIDINE-DNA GLYCOSYLASE"/>
    <property type="match status" value="1"/>
</dbReference>
<dbReference type="InterPro" id="IPR012319">
    <property type="entry name" value="FPG_cat"/>
</dbReference>
<feature type="domain" description="Formamidopyrimidine-DNA glycosylase catalytic" evidence="10">
    <location>
        <begin position="2"/>
        <end position="101"/>
    </location>
</feature>
<evidence type="ECO:0000313" key="11">
    <source>
        <dbReference type="EMBL" id="MFK2900643.1"/>
    </source>
</evidence>
<dbReference type="GO" id="GO:0004519">
    <property type="term" value="F:endonuclease activity"/>
    <property type="evidence" value="ECO:0007669"/>
    <property type="project" value="UniProtKB-KW"/>
</dbReference>
<evidence type="ECO:0000256" key="3">
    <source>
        <dbReference type="ARBA" id="ARBA00022763"/>
    </source>
</evidence>
<evidence type="ECO:0000256" key="4">
    <source>
        <dbReference type="ARBA" id="ARBA00022801"/>
    </source>
</evidence>
<keyword evidence="11" id="KW-0255">Endonuclease</keyword>
<dbReference type="PROSITE" id="PS51068">
    <property type="entry name" value="FPG_CAT"/>
    <property type="match status" value="1"/>
</dbReference>
<dbReference type="InterPro" id="IPR035937">
    <property type="entry name" value="FPG_N"/>
</dbReference>
<dbReference type="Proteomes" id="UP001620461">
    <property type="component" value="Unassembled WGS sequence"/>
</dbReference>
<proteinExistence type="inferred from homology"/>
<comment type="caution">
    <text evidence="11">The sequence shown here is derived from an EMBL/GenBank/DDBJ whole genome shotgun (WGS) entry which is preliminary data.</text>
</comment>
<gene>
    <name evidence="11" type="ORF">ISP15_09870</name>
</gene>
<evidence type="ECO:0000256" key="8">
    <source>
        <dbReference type="ARBA" id="ARBA00023268"/>
    </source>
</evidence>
<dbReference type="SUPFAM" id="SSF46946">
    <property type="entry name" value="S13-like H2TH domain"/>
    <property type="match status" value="1"/>
</dbReference>
<evidence type="ECO:0000256" key="5">
    <source>
        <dbReference type="ARBA" id="ARBA00023125"/>
    </source>
</evidence>
<dbReference type="Gene3D" id="1.10.8.50">
    <property type="match status" value="1"/>
</dbReference>
<keyword evidence="8" id="KW-0511">Multifunctional enzyme</keyword>
<keyword evidence="7" id="KW-0456">Lyase</keyword>
<evidence type="ECO:0000259" key="10">
    <source>
        <dbReference type="PROSITE" id="PS51068"/>
    </source>
</evidence>
<evidence type="ECO:0000313" key="12">
    <source>
        <dbReference type="Proteomes" id="UP001620461"/>
    </source>
</evidence>
<keyword evidence="6" id="KW-0234">DNA repair</keyword>
<dbReference type="PANTHER" id="PTHR22993:SF9">
    <property type="entry name" value="FORMAMIDOPYRIMIDINE-DNA GLYCOSYLASE"/>
    <property type="match status" value="1"/>
</dbReference>
<dbReference type="SUPFAM" id="SSF81624">
    <property type="entry name" value="N-terminal domain of MutM-like DNA repair proteins"/>
    <property type="match status" value="1"/>
</dbReference>
<keyword evidence="12" id="KW-1185">Reference proteome</keyword>
<evidence type="ECO:0000256" key="7">
    <source>
        <dbReference type="ARBA" id="ARBA00023239"/>
    </source>
</evidence>
<keyword evidence="4" id="KW-0378">Hydrolase</keyword>
<dbReference type="EMBL" id="JADIKJ010000010">
    <property type="protein sequence ID" value="MFK2900643.1"/>
    <property type="molecule type" value="Genomic_DNA"/>
</dbReference>
<evidence type="ECO:0000256" key="1">
    <source>
        <dbReference type="ARBA" id="ARBA00001668"/>
    </source>
</evidence>
<sequence length="244" mass="28025">MPEGPSIAILRDEASIFVGKRVRRAHGNAKIAMARIEGACIVALRSFGKQTLIQFDGFFVRVHLLMFGSYRINEQRDIVPRLGLVFAKGELNFYNCSVKLLEGDIASQYDWRIDIMSDQWDARLVRKKLRAMPEALICDALLDQDVFAGVGNIIKNEVLFLCKVHPLSRVGDLPPRKSSEIVAQAREYSFRFLDWKKAHVLRKHWLVHNQGSCPIHHVPLTRGYLGKRNRRSFFCELCQRRYGA</sequence>
<dbReference type="InterPro" id="IPR015886">
    <property type="entry name" value="H2TH_FPG"/>
</dbReference>
<keyword evidence="9" id="KW-0326">Glycosidase</keyword>
<dbReference type="InterPro" id="IPR010979">
    <property type="entry name" value="Ribosomal_uS13-like_H2TH"/>
</dbReference>
<reference evidence="11 12" key="1">
    <citation type="submission" date="2020-10" db="EMBL/GenBank/DDBJ databases">
        <title>Phylogeny of dyella-like bacteria.</title>
        <authorList>
            <person name="Fu J."/>
        </authorList>
    </citation>
    <scope>NUCLEOTIDE SEQUENCE [LARGE SCALE GENOMIC DNA]</scope>
    <source>
        <strain evidence="11 12">JP1</strain>
    </source>
</reference>
<dbReference type="Gene3D" id="3.20.190.10">
    <property type="entry name" value="MutM-like, N-terminal"/>
    <property type="match status" value="1"/>
</dbReference>
<accession>A0ABW8JHU7</accession>
<comment type="similarity">
    <text evidence="2">Belongs to the FPG family.</text>
</comment>
<dbReference type="Pfam" id="PF01149">
    <property type="entry name" value="Fapy_DNA_glyco"/>
    <property type="match status" value="1"/>
</dbReference>
<comment type="catalytic activity">
    <reaction evidence="1">
        <text>Hydrolysis of DNA containing ring-opened 7-methylguanine residues, releasing 2,6-diamino-4-hydroxy-5-(N-methyl)formamidopyrimidine.</text>
        <dbReference type="EC" id="3.2.2.23"/>
    </reaction>
</comment>
<keyword evidence="5" id="KW-0238">DNA-binding</keyword>
<keyword evidence="11" id="KW-0540">Nuclease</keyword>
<protein>
    <submittedName>
        <fullName evidence="11">Endonuclease</fullName>
    </submittedName>
</protein>
<name>A0ABW8JHU7_9GAMM</name>
<dbReference type="SMART" id="SM00898">
    <property type="entry name" value="Fapy_DNA_glyco"/>
    <property type="match status" value="1"/>
</dbReference>